<name>A0ABD3IAB6_9MARC</name>
<feature type="compositionally biased region" description="Basic and acidic residues" evidence="2">
    <location>
        <begin position="1027"/>
        <end position="1037"/>
    </location>
</feature>
<feature type="compositionally biased region" description="Polar residues" evidence="2">
    <location>
        <begin position="997"/>
        <end position="1007"/>
    </location>
</feature>
<organism evidence="3 4">
    <name type="scientific">Riccia sorocarpa</name>
    <dbReference type="NCBI Taxonomy" id="122646"/>
    <lineage>
        <taxon>Eukaryota</taxon>
        <taxon>Viridiplantae</taxon>
        <taxon>Streptophyta</taxon>
        <taxon>Embryophyta</taxon>
        <taxon>Marchantiophyta</taxon>
        <taxon>Marchantiopsida</taxon>
        <taxon>Marchantiidae</taxon>
        <taxon>Marchantiales</taxon>
        <taxon>Ricciaceae</taxon>
        <taxon>Riccia</taxon>
    </lineage>
</organism>
<feature type="compositionally biased region" description="Polar residues" evidence="2">
    <location>
        <begin position="187"/>
        <end position="200"/>
    </location>
</feature>
<dbReference type="Proteomes" id="UP001633002">
    <property type="component" value="Unassembled WGS sequence"/>
</dbReference>
<gene>
    <name evidence="3" type="ORF">R1sor_017259</name>
</gene>
<evidence type="ECO:0000313" key="3">
    <source>
        <dbReference type="EMBL" id="KAL3699237.1"/>
    </source>
</evidence>
<feature type="region of interest" description="Disordered" evidence="2">
    <location>
        <begin position="880"/>
        <end position="979"/>
    </location>
</feature>
<evidence type="ECO:0008006" key="5">
    <source>
        <dbReference type="Google" id="ProtNLM"/>
    </source>
</evidence>
<feature type="coiled-coil region" evidence="1">
    <location>
        <begin position="799"/>
        <end position="862"/>
    </location>
</feature>
<feature type="compositionally biased region" description="Gly residues" evidence="2">
    <location>
        <begin position="1009"/>
        <end position="1022"/>
    </location>
</feature>
<feature type="compositionally biased region" description="Basic and acidic residues" evidence="2">
    <location>
        <begin position="968"/>
        <end position="978"/>
    </location>
</feature>
<accession>A0ABD3IAB6</accession>
<feature type="region of interest" description="Disordered" evidence="2">
    <location>
        <begin position="64"/>
        <end position="200"/>
    </location>
</feature>
<evidence type="ECO:0000256" key="1">
    <source>
        <dbReference type="SAM" id="Coils"/>
    </source>
</evidence>
<feature type="region of interest" description="Disordered" evidence="2">
    <location>
        <begin position="674"/>
        <end position="701"/>
    </location>
</feature>
<feature type="region of interest" description="Disordered" evidence="2">
    <location>
        <begin position="595"/>
        <end position="618"/>
    </location>
</feature>
<keyword evidence="4" id="KW-1185">Reference proteome</keyword>
<comment type="caution">
    <text evidence="3">The sequence shown here is derived from an EMBL/GenBank/DDBJ whole genome shotgun (WGS) entry which is preliminary data.</text>
</comment>
<protein>
    <recommendedName>
        <fullName evidence="5">Aminotransferase-like plant mobile domain-containing protein</fullName>
    </recommendedName>
</protein>
<feature type="region of interest" description="Disordered" evidence="2">
    <location>
        <begin position="992"/>
        <end position="1037"/>
    </location>
</feature>
<proteinExistence type="predicted"/>
<dbReference type="EMBL" id="JBJQOH010000001">
    <property type="protein sequence ID" value="KAL3699237.1"/>
    <property type="molecule type" value="Genomic_DNA"/>
</dbReference>
<keyword evidence="1" id="KW-0175">Coiled coil</keyword>
<feature type="compositionally biased region" description="Basic and acidic residues" evidence="2">
    <location>
        <begin position="880"/>
        <end position="893"/>
    </location>
</feature>
<sequence>MQEVYDNGTVQLSTLHDECFVSRTNVQKIRLFNPHFVPEGVPFTKIPLDRANGLYFINTVTDTGPILPDGDQETTKNHPGKAPSSSLKKRNYRGRSETSPGRDLTGPTYTKRHRGNSPRHTARSIPTKAKSEEDGELVNHQSHEPRLNCLPNLRQASSTALQGNDEMPTDVPCAVTPHPETTKDLIRTNSRRSLSSHSPQTLLTLPREHCPQRSSEFCQFGRQYSFHASQPGSEVEAVCFTITMSKKELSKRKQHAQKAIPGVFIPKISLYNLRRLPPPTKLNLQIAGLWNFISRPYQTLEHADRYEEWLKGITWDQESITLHHPGGQNFEFEVTIERLREIFKLPPAGHLEAEHPFVWDDKYIPAFLGRSTNKGLNSNGFLLKYLAWSPLFVCAKNFVALTGQASNSSYVTHGIVTALFRAVLFGEPSDFAPYIGKKLVSALRKYQDPKSVNARNNNKLAFDMMLVLLAIVHEVWPGAIVEEDVHHLKVPDSDALAIFTADSSIMGECEEIGLHVQGKYLERFTQWSDFERGKLSAASQSGLVFELVILPEPTDDNTEDPPEVTIASAPISAIPSAPISAIPVATLVSATAETFATGPSGGDETSPEIPRRPAKQRRTIRKISKFTNITRSSGKKVIFHHNKDPHVDGLGHPIVPMNNNCVPIVQEEEDGERHPSVTTTPAEGEITPVDGNSAPSSGEFTPVDQKVKIHEGGEIMEDVENGPQLGQLQASMRTTSSSQVAVTATAGEFGKDLVTAMTQMLAKTSQRVISGTDGLEAIRYALDAFDQVFTAVEPAMGRLQALEIDCKAQEEEIKSLQATVSALDITIRSLGKELESEAQTLLKKAQQDLAAKEQASNALQKGWDDEKNFRKVDQQKTERCLKEKFEAGGRGETTDTEEDEESEEEEEGATGSNPNKKDPDSGPEDGAGGSSAPHPIPEAVPEAMEITRASPDKGVAPATRAQGMQQVEEGRSSPKDDTMAILARGVQQLREGHSSMKEFTSADTTGGNVYIGGSSGTPGGLCPGNYHSHDTTGRSEY</sequence>
<reference evidence="3 4" key="1">
    <citation type="submission" date="2024-09" db="EMBL/GenBank/DDBJ databases">
        <title>Chromosome-scale assembly of Riccia sorocarpa.</title>
        <authorList>
            <person name="Paukszto L."/>
        </authorList>
    </citation>
    <scope>NUCLEOTIDE SEQUENCE [LARGE SCALE GENOMIC DNA]</scope>
    <source>
        <strain evidence="3">LP-2024</strain>
        <tissue evidence="3">Aerial parts of the thallus</tissue>
    </source>
</reference>
<evidence type="ECO:0000313" key="4">
    <source>
        <dbReference type="Proteomes" id="UP001633002"/>
    </source>
</evidence>
<feature type="compositionally biased region" description="Basic residues" evidence="2">
    <location>
        <begin position="110"/>
        <end position="122"/>
    </location>
</feature>
<feature type="compositionally biased region" description="Acidic residues" evidence="2">
    <location>
        <begin position="894"/>
        <end position="908"/>
    </location>
</feature>
<evidence type="ECO:0000256" key="2">
    <source>
        <dbReference type="SAM" id="MobiDB-lite"/>
    </source>
</evidence>
<dbReference type="AlphaFoldDB" id="A0ABD3IAB6"/>